<dbReference type="Proteomes" id="UP001054945">
    <property type="component" value="Unassembled WGS sequence"/>
</dbReference>
<reference evidence="2 3" key="1">
    <citation type="submission" date="2021-06" db="EMBL/GenBank/DDBJ databases">
        <title>Caerostris extrusa draft genome.</title>
        <authorList>
            <person name="Kono N."/>
            <person name="Arakawa K."/>
        </authorList>
    </citation>
    <scope>NUCLEOTIDE SEQUENCE [LARGE SCALE GENOMIC DNA]</scope>
</reference>
<sequence>MNGIKANRFDPIQRRRLAEGYGKRRLHPKSGDDFKLIFSDLQKWWNSETKSISEVRSGADCKAAMWMLLNAEASKIEEAAKSKVWKAYEDTVEVQTSTTLRARYLHDLYQTLSMKYLSAQDRVDVLTNLKKVLKMKTDTDSTPYIMCCAACKCFYIIPINSTEDVLGKSVIENYFIKCKKCRDIENEAWIRKDLELYKRILKLLITEEEKSPQNQV</sequence>
<dbReference type="InterPro" id="IPR057887">
    <property type="entry name" value="IQUB_helical"/>
</dbReference>
<evidence type="ECO:0000259" key="1">
    <source>
        <dbReference type="Pfam" id="PF25805"/>
    </source>
</evidence>
<proteinExistence type="predicted"/>
<evidence type="ECO:0000313" key="2">
    <source>
        <dbReference type="EMBL" id="GIX84699.1"/>
    </source>
</evidence>
<dbReference type="InterPro" id="IPR037695">
    <property type="entry name" value="IQUB"/>
</dbReference>
<feature type="domain" description="IQ motif and ubiquitin-like" evidence="1">
    <location>
        <begin position="73"/>
        <end position="136"/>
    </location>
</feature>
<dbReference type="AlphaFoldDB" id="A0AAV4NIR1"/>
<name>A0AAV4NIR1_CAEEX</name>
<comment type="caution">
    <text evidence="2">The sequence shown here is derived from an EMBL/GenBank/DDBJ whole genome shotgun (WGS) entry which is preliminary data.</text>
</comment>
<accession>A0AAV4NIR1</accession>
<gene>
    <name evidence="2" type="primary">IQUB</name>
    <name evidence="2" type="ORF">CEXT_171171</name>
</gene>
<evidence type="ECO:0000313" key="3">
    <source>
        <dbReference type="Proteomes" id="UP001054945"/>
    </source>
</evidence>
<keyword evidence="3" id="KW-1185">Reference proteome</keyword>
<protein>
    <submittedName>
        <fullName evidence="2">IQ and ubiquitin-like domain-containing protein</fullName>
    </submittedName>
</protein>
<dbReference type="PANTHER" id="PTHR21074">
    <property type="entry name" value="IQ AND UBIQUITIN-LIKE DOMAIN-CONTAINING PROTEIN"/>
    <property type="match status" value="1"/>
</dbReference>
<dbReference type="PANTHER" id="PTHR21074:SF0">
    <property type="entry name" value="IQ AND UBIQUITIN-LIKE DOMAIN-CONTAINING PROTEIN"/>
    <property type="match status" value="1"/>
</dbReference>
<dbReference type="Pfam" id="PF25805">
    <property type="entry name" value="IQUB"/>
    <property type="match status" value="1"/>
</dbReference>
<organism evidence="2 3">
    <name type="scientific">Caerostris extrusa</name>
    <name type="common">Bark spider</name>
    <name type="synonym">Caerostris bankana</name>
    <dbReference type="NCBI Taxonomy" id="172846"/>
    <lineage>
        <taxon>Eukaryota</taxon>
        <taxon>Metazoa</taxon>
        <taxon>Ecdysozoa</taxon>
        <taxon>Arthropoda</taxon>
        <taxon>Chelicerata</taxon>
        <taxon>Arachnida</taxon>
        <taxon>Araneae</taxon>
        <taxon>Araneomorphae</taxon>
        <taxon>Entelegynae</taxon>
        <taxon>Araneoidea</taxon>
        <taxon>Araneidae</taxon>
        <taxon>Caerostris</taxon>
    </lineage>
</organism>
<dbReference type="EMBL" id="BPLR01020993">
    <property type="protein sequence ID" value="GIX84699.1"/>
    <property type="molecule type" value="Genomic_DNA"/>
</dbReference>